<evidence type="ECO:0000313" key="2">
    <source>
        <dbReference type="EMBL" id="GAA6169351.1"/>
    </source>
</evidence>
<keyword evidence="3" id="KW-1185">Reference proteome</keyword>
<dbReference type="InterPro" id="IPR059226">
    <property type="entry name" value="Choice_anch_Q_dom"/>
</dbReference>
<dbReference type="NCBIfam" id="NF041518">
    <property type="entry name" value="choice_anch_Q"/>
    <property type="match status" value="1"/>
</dbReference>
<evidence type="ECO:0008006" key="4">
    <source>
        <dbReference type="Google" id="ProtNLM"/>
    </source>
</evidence>
<evidence type="ECO:0000313" key="3">
    <source>
        <dbReference type="Proteomes" id="UP001465153"/>
    </source>
</evidence>
<dbReference type="Gene3D" id="2.160.20.10">
    <property type="entry name" value="Single-stranded right-handed beta-helix, Pectin lyase-like"/>
    <property type="match status" value="1"/>
</dbReference>
<dbReference type="RefSeq" id="WP_353303891.1">
    <property type="nucleotide sequence ID" value="NZ_BAABWN010000011.1"/>
</dbReference>
<dbReference type="InterPro" id="IPR022441">
    <property type="entry name" value="Para_beta_helix_rpt-2"/>
</dbReference>
<evidence type="ECO:0000256" key="1">
    <source>
        <dbReference type="SAM" id="SignalP"/>
    </source>
</evidence>
<proteinExistence type="predicted"/>
<dbReference type="NCBIfam" id="TIGR03804">
    <property type="entry name" value="para_beta_helix"/>
    <property type="match status" value="1"/>
</dbReference>
<name>A0ABQ0ACI0_9GAMM</name>
<organism evidence="2 3">
    <name type="scientific">Sessilibacter corallicola</name>
    <dbReference type="NCBI Taxonomy" id="2904075"/>
    <lineage>
        <taxon>Bacteria</taxon>
        <taxon>Pseudomonadati</taxon>
        <taxon>Pseudomonadota</taxon>
        <taxon>Gammaproteobacteria</taxon>
        <taxon>Cellvibrionales</taxon>
        <taxon>Cellvibrionaceae</taxon>
        <taxon>Sessilibacter</taxon>
    </lineage>
</organism>
<dbReference type="Proteomes" id="UP001465153">
    <property type="component" value="Unassembled WGS sequence"/>
</dbReference>
<dbReference type="InterPro" id="IPR012334">
    <property type="entry name" value="Pectin_lyas_fold"/>
</dbReference>
<dbReference type="SUPFAM" id="SSF51126">
    <property type="entry name" value="Pectin lyase-like"/>
    <property type="match status" value="1"/>
</dbReference>
<keyword evidence="1" id="KW-0732">Signal</keyword>
<dbReference type="EMBL" id="BAABWN010000011">
    <property type="protein sequence ID" value="GAA6169351.1"/>
    <property type="molecule type" value="Genomic_DNA"/>
</dbReference>
<feature type="chain" id="PRO_5045434324" description="Right handed beta helix domain-containing protein" evidence="1">
    <location>
        <begin position="19"/>
        <end position="448"/>
    </location>
</feature>
<gene>
    <name evidence="2" type="ORF">NBRC116591_31620</name>
</gene>
<protein>
    <recommendedName>
        <fullName evidence="4">Right handed beta helix domain-containing protein</fullName>
    </recommendedName>
</protein>
<comment type="caution">
    <text evidence="2">The sequence shown here is derived from an EMBL/GenBank/DDBJ whole genome shotgun (WGS) entry which is preliminary data.</text>
</comment>
<dbReference type="InterPro" id="IPR011050">
    <property type="entry name" value="Pectin_lyase_fold/virulence"/>
</dbReference>
<reference evidence="2 3" key="1">
    <citation type="submission" date="2024-04" db="EMBL/GenBank/DDBJ databases">
        <title>Draft genome sequence of Sessilibacter corallicola NBRC 116591.</title>
        <authorList>
            <person name="Miyakawa T."/>
            <person name="Kusuya Y."/>
            <person name="Miura T."/>
        </authorList>
    </citation>
    <scope>NUCLEOTIDE SEQUENCE [LARGE SCALE GENOMIC DNA]</scope>
    <source>
        <strain evidence="2 3">KU-00831-HH</strain>
    </source>
</reference>
<feature type="signal peptide" evidence="1">
    <location>
        <begin position="1"/>
        <end position="18"/>
    </location>
</feature>
<accession>A0ABQ0ACI0</accession>
<sequence>MRVIIFTFLCLMSAGSYSATFYIDPINGSSSNDGSQELPWRTLQEVIENRLIESQRWSAPYSADSTLENVNVGAPVKAGDTLVLMSGYHGDIALDRYINAEDIVIQAGLNQTPTVSSIFIRSSARWVISGLSVSNSHSPIADFHTGVLVDVESHSFRGPSSEIRIIGNDIFSAPDVSHWSVEDWANLGSSGIDIAAENSTVANNTIYNIRFGITTFDDHAYVYGNSIINFAGDGMRGLGNYSEFNNNFVANAFDINGNHDDGFQSWSRNGQPVVGVILRNNHFITDFNHPNPALLSNFQGIGAFDGFYHDWIVENNVLQIEHWHGISLYGARNCTVINNTVIDYNDDPRMRPWIRINPHKNGTHGEGNIVRNNIGRIVIEDSGTVSDHNLSPSNAEFSNYFVGRNNFDLHLNAQSPAIGAGSFKKAPVQDADGTPRVKRIDAGAYQAR</sequence>